<evidence type="ECO:0000256" key="11">
    <source>
        <dbReference type="ARBA" id="ARBA00048954"/>
    </source>
</evidence>
<dbReference type="InterPro" id="IPR007692">
    <property type="entry name" value="DNA_helicase_DnaB"/>
</dbReference>
<evidence type="ECO:0000256" key="1">
    <source>
        <dbReference type="ARBA" id="ARBA00008428"/>
    </source>
</evidence>
<keyword evidence="8 13" id="KW-0238">DNA-binding</keyword>
<evidence type="ECO:0000256" key="2">
    <source>
        <dbReference type="ARBA" id="ARBA00022515"/>
    </source>
</evidence>
<dbReference type="GO" id="GO:0042802">
    <property type="term" value="F:identical protein binding"/>
    <property type="evidence" value="ECO:0007669"/>
    <property type="project" value="UniProtKB-ARBA"/>
</dbReference>
<dbReference type="PROSITE" id="PS51199">
    <property type="entry name" value="SF4_HELICASE"/>
    <property type="match status" value="1"/>
</dbReference>
<dbReference type="GO" id="GO:0005829">
    <property type="term" value="C:cytosol"/>
    <property type="evidence" value="ECO:0007669"/>
    <property type="project" value="TreeGrafter"/>
</dbReference>
<dbReference type="OrthoDB" id="9773982at2"/>
<feature type="domain" description="SF4 helicase" evidence="14">
    <location>
        <begin position="182"/>
        <end position="448"/>
    </location>
</feature>
<keyword evidence="4 13" id="KW-0547">Nucleotide-binding</keyword>
<dbReference type="RefSeq" id="WP_054966196.1">
    <property type="nucleotide sequence ID" value="NZ_FMUN01000001.1"/>
</dbReference>
<dbReference type="SUPFAM" id="SSF48024">
    <property type="entry name" value="N-terminal domain of DnaB helicase"/>
    <property type="match status" value="1"/>
</dbReference>
<evidence type="ECO:0000256" key="9">
    <source>
        <dbReference type="ARBA" id="ARBA00023235"/>
    </source>
</evidence>
<dbReference type="FunFam" id="1.10.860.10:FF:000001">
    <property type="entry name" value="Replicative DNA helicase"/>
    <property type="match status" value="1"/>
</dbReference>
<evidence type="ECO:0000259" key="14">
    <source>
        <dbReference type="PROSITE" id="PS51199"/>
    </source>
</evidence>
<dbReference type="InterPro" id="IPR007693">
    <property type="entry name" value="DNA_helicase_DnaB-like_N"/>
</dbReference>
<organism evidence="15 16">
    <name type="scientific">Thiohalorhabdus denitrificans</name>
    <dbReference type="NCBI Taxonomy" id="381306"/>
    <lineage>
        <taxon>Bacteria</taxon>
        <taxon>Pseudomonadati</taxon>
        <taxon>Pseudomonadota</taxon>
        <taxon>Gammaproteobacteria</taxon>
        <taxon>Thiohalorhabdales</taxon>
        <taxon>Thiohalorhabdaceae</taxon>
        <taxon>Thiohalorhabdus</taxon>
    </lineage>
</organism>
<evidence type="ECO:0000313" key="15">
    <source>
        <dbReference type="EMBL" id="SCX85478.1"/>
    </source>
</evidence>
<dbReference type="InterPro" id="IPR036185">
    <property type="entry name" value="DNA_heli_DnaB-like_N_sf"/>
</dbReference>
<evidence type="ECO:0000256" key="7">
    <source>
        <dbReference type="ARBA" id="ARBA00022840"/>
    </source>
</evidence>
<dbReference type="Pfam" id="PF03796">
    <property type="entry name" value="DnaB_C"/>
    <property type="match status" value="1"/>
</dbReference>
<proteinExistence type="inferred from homology"/>
<name>A0A0P9C5B0_9GAMM</name>
<dbReference type="CDD" id="cd00984">
    <property type="entry name" value="DnaB_C"/>
    <property type="match status" value="1"/>
</dbReference>
<dbReference type="STRING" id="381306.AN478_08590"/>
<evidence type="ECO:0000256" key="8">
    <source>
        <dbReference type="ARBA" id="ARBA00023125"/>
    </source>
</evidence>
<comment type="catalytic activity">
    <reaction evidence="11 13">
        <text>ATP + H2O = ADP + phosphate + H(+)</text>
        <dbReference type="Rhea" id="RHEA:13065"/>
        <dbReference type="ChEBI" id="CHEBI:15377"/>
        <dbReference type="ChEBI" id="CHEBI:15378"/>
        <dbReference type="ChEBI" id="CHEBI:30616"/>
        <dbReference type="ChEBI" id="CHEBI:43474"/>
        <dbReference type="ChEBI" id="CHEBI:456216"/>
        <dbReference type="EC" id="5.6.2.3"/>
    </reaction>
</comment>
<evidence type="ECO:0000313" key="16">
    <source>
        <dbReference type="Proteomes" id="UP000183104"/>
    </source>
</evidence>
<evidence type="ECO:0000256" key="4">
    <source>
        <dbReference type="ARBA" id="ARBA00022741"/>
    </source>
</evidence>
<dbReference type="GO" id="GO:0016887">
    <property type="term" value="F:ATP hydrolysis activity"/>
    <property type="evidence" value="ECO:0007669"/>
    <property type="project" value="RHEA"/>
</dbReference>
<dbReference type="GO" id="GO:0003677">
    <property type="term" value="F:DNA binding"/>
    <property type="evidence" value="ECO:0007669"/>
    <property type="project" value="UniProtKB-UniRule"/>
</dbReference>
<dbReference type="GO" id="GO:0005524">
    <property type="term" value="F:ATP binding"/>
    <property type="evidence" value="ECO:0007669"/>
    <property type="project" value="UniProtKB-UniRule"/>
</dbReference>
<dbReference type="InterPro" id="IPR003593">
    <property type="entry name" value="AAA+_ATPase"/>
</dbReference>
<dbReference type="GO" id="GO:1990077">
    <property type="term" value="C:primosome complex"/>
    <property type="evidence" value="ECO:0007669"/>
    <property type="project" value="UniProtKB-UniRule"/>
</dbReference>
<keyword evidence="9" id="KW-0413">Isomerase</keyword>
<evidence type="ECO:0000256" key="13">
    <source>
        <dbReference type="RuleBase" id="RU362085"/>
    </source>
</evidence>
<keyword evidence="5 13" id="KW-0378">Hydrolase</keyword>
<evidence type="ECO:0000256" key="10">
    <source>
        <dbReference type="ARBA" id="ARBA00044932"/>
    </source>
</evidence>
<reference evidence="16" key="1">
    <citation type="submission" date="2016-10" db="EMBL/GenBank/DDBJ databases">
        <authorList>
            <person name="Varghese N."/>
        </authorList>
    </citation>
    <scope>NUCLEOTIDE SEQUENCE [LARGE SCALE GENOMIC DNA]</scope>
    <source>
        <strain evidence="16">HL 19</strain>
    </source>
</reference>
<keyword evidence="3 13" id="KW-0235">DNA replication</keyword>
<dbReference type="EC" id="5.6.2.3" evidence="12 13"/>
<keyword evidence="16" id="KW-1185">Reference proteome</keyword>
<dbReference type="AlphaFoldDB" id="A0A0P9C5B0"/>
<keyword evidence="2 13" id="KW-0639">Primosome</keyword>
<evidence type="ECO:0000256" key="3">
    <source>
        <dbReference type="ARBA" id="ARBA00022705"/>
    </source>
</evidence>
<sequence>MLNTDELKVPPHSVEAEQSVLGGLLLDENAWDRVADVLSSEAFYRHDHQLIFDAVGQLVDQNRPADIVTVAEVLERQGKLEEAGGTAYLATLANNTPTTANIVHYANAVRERAVLRSLIQVAGDISDSAFHPGEQSVAEILDSAEQRIFRIADQSNQRQGGFSPLRDLLRESVERLDELFQRDDPITGLPTGFEDLDDKTSGLQASDLIIIAGRPSMGKTSFVMNMAESVCLQGSAPVAIFSLEMPREQLTMRLLSSRARIDAHKMRNGNLHPDDWPKLTKAVGELSEAPLFIDDTPGLGPMEMRARCRRLKREHGLGLVIVDYLQLMQGSSDAENRATEISQISRSLKALARELDVPVIALSQLNRSLEQRQDKRPMMSDLRESGAIEQDADIIMFIYRDEVYNPDNPESKGVAELIIGKQRNGPTGVVRLTFLDEYTRFENYAGPELAEGF</sequence>
<evidence type="ECO:0000256" key="6">
    <source>
        <dbReference type="ARBA" id="ARBA00022806"/>
    </source>
</evidence>
<dbReference type="NCBIfam" id="NF004384">
    <property type="entry name" value="PRK05748.1"/>
    <property type="match status" value="1"/>
</dbReference>
<comment type="similarity">
    <text evidence="1 13">Belongs to the helicase family. DnaB subfamily.</text>
</comment>
<keyword evidence="7 13" id="KW-0067">ATP-binding</keyword>
<dbReference type="PATRIC" id="fig|381306.5.peg.366"/>
<accession>A0A0P9C5B0</accession>
<dbReference type="SUPFAM" id="SSF52540">
    <property type="entry name" value="P-loop containing nucleoside triphosphate hydrolases"/>
    <property type="match status" value="1"/>
</dbReference>
<dbReference type="Gene3D" id="3.40.50.300">
    <property type="entry name" value="P-loop containing nucleotide triphosphate hydrolases"/>
    <property type="match status" value="1"/>
</dbReference>
<keyword evidence="6 13" id="KW-0347">Helicase</keyword>
<dbReference type="PANTHER" id="PTHR30153">
    <property type="entry name" value="REPLICATIVE DNA HELICASE DNAB"/>
    <property type="match status" value="1"/>
</dbReference>
<comment type="function">
    <text evidence="10 13">The main replicative DNA helicase, it participates in initiation and elongation during chromosome replication. Travels ahead of the DNA replisome, separating dsDNA into templates for DNA synthesis. A processive ATP-dependent 5'-3' DNA helicase it has DNA-dependent ATPase activity.</text>
</comment>
<dbReference type="GO" id="GO:0006269">
    <property type="term" value="P:DNA replication, synthesis of primer"/>
    <property type="evidence" value="ECO:0007669"/>
    <property type="project" value="UniProtKB-UniRule"/>
</dbReference>
<evidence type="ECO:0000256" key="12">
    <source>
        <dbReference type="NCBIfam" id="TIGR00665"/>
    </source>
</evidence>
<evidence type="ECO:0000256" key="5">
    <source>
        <dbReference type="ARBA" id="ARBA00022801"/>
    </source>
</evidence>
<dbReference type="PANTHER" id="PTHR30153:SF2">
    <property type="entry name" value="REPLICATIVE DNA HELICASE"/>
    <property type="match status" value="1"/>
</dbReference>
<dbReference type="Gene3D" id="1.10.860.10">
    <property type="entry name" value="DNAb Helicase, Chain A"/>
    <property type="match status" value="1"/>
</dbReference>
<gene>
    <name evidence="15" type="ORF">SAMN05661077_0687</name>
</gene>
<dbReference type="Pfam" id="PF00772">
    <property type="entry name" value="DnaB"/>
    <property type="match status" value="1"/>
</dbReference>
<dbReference type="EMBL" id="FMUN01000001">
    <property type="protein sequence ID" value="SCX85478.1"/>
    <property type="molecule type" value="Genomic_DNA"/>
</dbReference>
<dbReference type="GO" id="GO:0043139">
    <property type="term" value="F:5'-3' DNA helicase activity"/>
    <property type="evidence" value="ECO:0007669"/>
    <property type="project" value="UniProtKB-EC"/>
</dbReference>
<dbReference type="NCBIfam" id="TIGR00665">
    <property type="entry name" value="DnaB"/>
    <property type="match status" value="1"/>
</dbReference>
<dbReference type="InterPro" id="IPR007694">
    <property type="entry name" value="DNA_helicase_DnaB-like_C"/>
</dbReference>
<dbReference type="FunFam" id="3.40.50.300:FF:000076">
    <property type="entry name" value="Replicative DNA helicase"/>
    <property type="match status" value="1"/>
</dbReference>
<dbReference type="InterPro" id="IPR016136">
    <property type="entry name" value="DNA_helicase_N/primase_C"/>
</dbReference>
<dbReference type="Proteomes" id="UP000183104">
    <property type="component" value="Unassembled WGS sequence"/>
</dbReference>
<protein>
    <recommendedName>
        <fullName evidence="12 13">Replicative DNA helicase</fullName>
        <ecNumber evidence="12 13">5.6.2.3</ecNumber>
    </recommendedName>
</protein>
<dbReference type="SMART" id="SM00382">
    <property type="entry name" value="AAA"/>
    <property type="match status" value="1"/>
</dbReference>
<dbReference type="InterPro" id="IPR027417">
    <property type="entry name" value="P-loop_NTPase"/>
</dbReference>